<evidence type="ECO:0000313" key="5">
    <source>
        <dbReference type="Proteomes" id="UP000468990"/>
    </source>
</evidence>
<proteinExistence type="predicted"/>
<dbReference type="OrthoDB" id="581532at2"/>
<dbReference type="PANTHER" id="PTHR14237:SF19">
    <property type="entry name" value="MITOCHONDRIAL AMIDOXIME REDUCING COMPONENT 1"/>
    <property type="match status" value="1"/>
</dbReference>
<dbReference type="PROSITE" id="PS51340">
    <property type="entry name" value="MOSC"/>
    <property type="match status" value="1"/>
</dbReference>
<dbReference type="EMBL" id="FXTA01000002">
    <property type="protein sequence ID" value="SMO59970.1"/>
    <property type="molecule type" value="Genomic_DNA"/>
</dbReference>
<dbReference type="Proteomes" id="UP000317289">
    <property type="component" value="Unassembled WGS sequence"/>
</dbReference>
<dbReference type="AlphaFoldDB" id="A0A521CMP7"/>
<dbReference type="InterPro" id="IPR005302">
    <property type="entry name" value="MoCF_Sase_C"/>
</dbReference>
<dbReference type="Pfam" id="PF03473">
    <property type="entry name" value="MOSC"/>
    <property type="match status" value="1"/>
</dbReference>
<evidence type="ECO:0000259" key="1">
    <source>
        <dbReference type="PROSITE" id="PS51340"/>
    </source>
</evidence>
<reference evidence="3 4" key="1">
    <citation type="submission" date="2017-05" db="EMBL/GenBank/DDBJ databases">
        <authorList>
            <person name="Varghese N."/>
            <person name="Submissions S."/>
        </authorList>
    </citation>
    <scope>NUCLEOTIDE SEQUENCE [LARGE SCALE GENOMIC DNA]</scope>
    <source>
        <strain evidence="3 4">DSM 19382</strain>
    </source>
</reference>
<dbReference type="PANTHER" id="PTHR14237">
    <property type="entry name" value="MOLYBDOPTERIN COFACTOR SULFURASE MOSC"/>
    <property type="match status" value="1"/>
</dbReference>
<dbReference type="RefSeq" id="WP_142450352.1">
    <property type="nucleotide sequence ID" value="NZ_FXTA01000002.1"/>
</dbReference>
<sequence length="265" mass="30225">MSAVYSVKEIYIYPIKSLAGISLKSANAEEMGFENDRRWMLINAENVHVTQREYPIMSQFYPEISGDKIKITFEGETHEFSINEHSGSAIESQVWDDKSEVFEVNKNSSKWFSDKLGFGCRLVKILKNGDRKHESSRLKETFNVSLADGYPYLLIGTESLDFLNEKLEEKITIKRFRPNIVVSTQNAHEEDDFKTFTIGEVQFKNIKPCGRCIMVNNDPQRGIVKKEPLKTLSKYRNVDNSVLFGTNIVSLNSGIISVGDEIVFS</sequence>
<evidence type="ECO:0000313" key="3">
    <source>
        <dbReference type="EMBL" id="SMO59970.1"/>
    </source>
</evidence>
<gene>
    <name evidence="2" type="ORF">GJU42_02060</name>
    <name evidence="3" type="ORF">SAMN06265349_102659</name>
</gene>
<dbReference type="Pfam" id="PF03476">
    <property type="entry name" value="MOSC_N"/>
    <property type="match status" value="1"/>
</dbReference>
<dbReference type="GO" id="GO:0003824">
    <property type="term" value="F:catalytic activity"/>
    <property type="evidence" value="ECO:0007669"/>
    <property type="project" value="InterPro"/>
</dbReference>
<dbReference type="InterPro" id="IPR005303">
    <property type="entry name" value="MOCOS_middle"/>
</dbReference>
<organism evidence="3 4">
    <name type="scientific">Flavobacterium resistens</name>
    <dbReference type="NCBI Taxonomy" id="443612"/>
    <lineage>
        <taxon>Bacteria</taxon>
        <taxon>Pseudomonadati</taxon>
        <taxon>Bacteroidota</taxon>
        <taxon>Flavobacteriia</taxon>
        <taxon>Flavobacteriales</taxon>
        <taxon>Flavobacteriaceae</taxon>
        <taxon>Flavobacterium</taxon>
    </lineage>
</organism>
<dbReference type="GO" id="GO:0030170">
    <property type="term" value="F:pyridoxal phosphate binding"/>
    <property type="evidence" value="ECO:0007669"/>
    <property type="project" value="InterPro"/>
</dbReference>
<keyword evidence="5" id="KW-1185">Reference proteome</keyword>
<dbReference type="SUPFAM" id="SSF141673">
    <property type="entry name" value="MOSC N-terminal domain-like"/>
    <property type="match status" value="1"/>
</dbReference>
<feature type="domain" description="MOSC" evidence="1">
    <location>
        <begin position="120"/>
        <end position="265"/>
    </location>
</feature>
<dbReference type="SUPFAM" id="SSF50800">
    <property type="entry name" value="PK beta-barrel domain-like"/>
    <property type="match status" value="1"/>
</dbReference>
<dbReference type="EMBL" id="WKKG01000001">
    <property type="protein sequence ID" value="MRX66744.1"/>
    <property type="molecule type" value="Genomic_DNA"/>
</dbReference>
<dbReference type="GO" id="GO:0030151">
    <property type="term" value="F:molybdenum ion binding"/>
    <property type="evidence" value="ECO:0007669"/>
    <property type="project" value="InterPro"/>
</dbReference>
<evidence type="ECO:0000313" key="4">
    <source>
        <dbReference type="Proteomes" id="UP000317289"/>
    </source>
</evidence>
<dbReference type="InterPro" id="IPR011037">
    <property type="entry name" value="Pyrv_Knase-like_insert_dom_sf"/>
</dbReference>
<reference evidence="2 5" key="2">
    <citation type="submission" date="2019-11" db="EMBL/GenBank/DDBJ databases">
        <title>Flavobacterium resistens genome.</title>
        <authorList>
            <person name="Wilson V.M."/>
            <person name="Newman J.D."/>
        </authorList>
    </citation>
    <scope>NUCLEOTIDE SEQUENCE [LARGE SCALE GENOMIC DNA]</scope>
    <source>
        <strain evidence="2 5">DSM 19382</strain>
    </source>
</reference>
<accession>A0A521CMP7</accession>
<evidence type="ECO:0000313" key="2">
    <source>
        <dbReference type="EMBL" id="MRX66744.1"/>
    </source>
</evidence>
<protein>
    <submittedName>
        <fullName evidence="2">MOSC domain-containing protein</fullName>
    </submittedName>
</protein>
<dbReference type="Proteomes" id="UP000468990">
    <property type="component" value="Unassembled WGS sequence"/>
</dbReference>
<name>A0A521CMP7_9FLAO</name>